<dbReference type="Proteomes" id="UP000663823">
    <property type="component" value="Unassembled WGS sequence"/>
</dbReference>
<dbReference type="PANTHER" id="PTHR44147">
    <property type="entry name" value="DEHYDROGENASE/REDUCTASE SDR FAMILY MEMBER 1"/>
    <property type="match status" value="1"/>
</dbReference>
<dbReference type="Proteomes" id="UP000663874">
    <property type="component" value="Unassembled WGS sequence"/>
</dbReference>
<reference evidence="5" key="1">
    <citation type="submission" date="2021-02" db="EMBL/GenBank/DDBJ databases">
        <authorList>
            <person name="Nowell W R."/>
        </authorList>
    </citation>
    <scope>NUCLEOTIDE SEQUENCE</scope>
</reference>
<comment type="caution">
    <text evidence="5">The sequence shown here is derived from an EMBL/GenBank/DDBJ whole genome shotgun (WGS) entry which is preliminary data.</text>
</comment>
<sequence length="315" mass="34448">MATKSLGGRVALVTGATRGIGKGIAIELGAAGATVYITGRTMISSDGQSGSLEETAEIIRNRGGQCIPICVDHENVNETESLFHRIATEQDGRLDILVNNAFKAGTCVIDNMGKSFWEVEPTLYDEINNVSVRNYYYCTVYAARLMVPRKQGLIVTISSLAGLTYFCNVPFGIGKAGCDRLAADTAVELKPHNIASISLWPGLVATETVNSLRLHNELGKMIESLGKTETPEYVGRIIVHLAQNSSLMQYTGKIVTTADYGIAHGIVDTDGQYPQNMRSLSFLMKNITGLQWLSSWIPSFFKIPCWILHQFSNKF</sequence>
<dbReference type="Proteomes" id="UP000663864">
    <property type="component" value="Unassembled WGS sequence"/>
</dbReference>
<name>A0A819TH28_9BILA</name>
<dbReference type="Pfam" id="PF00106">
    <property type="entry name" value="adh_short"/>
    <property type="match status" value="1"/>
</dbReference>
<accession>A0A819TH28</accession>
<dbReference type="Proteomes" id="UP000663889">
    <property type="component" value="Unassembled WGS sequence"/>
</dbReference>
<dbReference type="SUPFAM" id="SSF51735">
    <property type="entry name" value="NAD(P)-binding Rossmann-fold domains"/>
    <property type="match status" value="1"/>
</dbReference>
<gene>
    <name evidence="4" type="ORF">FNK824_LOCUS23820</name>
    <name evidence="5" type="ORF">JBS370_LOCUS30361</name>
    <name evidence="3" type="ORF">OTI717_LOCUS26657</name>
    <name evidence="2" type="ORF">SEV965_LOCUS33178</name>
    <name evidence="1" type="ORF">ZHD862_LOCUS25279</name>
</gene>
<dbReference type="PANTHER" id="PTHR44147:SF2">
    <property type="entry name" value="DEHYDROGENASE_REDUCTASE SDR FAMILY MEMBER 1"/>
    <property type="match status" value="1"/>
</dbReference>
<dbReference type="InterPro" id="IPR036291">
    <property type="entry name" value="NAD(P)-bd_dom_sf"/>
</dbReference>
<evidence type="ECO:0000313" key="5">
    <source>
        <dbReference type="EMBL" id="CAF4074773.1"/>
    </source>
</evidence>
<organism evidence="5 6">
    <name type="scientific">Rotaria sordida</name>
    <dbReference type="NCBI Taxonomy" id="392033"/>
    <lineage>
        <taxon>Eukaryota</taxon>
        <taxon>Metazoa</taxon>
        <taxon>Spiralia</taxon>
        <taxon>Gnathifera</taxon>
        <taxon>Rotifera</taxon>
        <taxon>Eurotatoria</taxon>
        <taxon>Bdelloidea</taxon>
        <taxon>Philodinida</taxon>
        <taxon>Philodinidae</taxon>
        <taxon>Rotaria</taxon>
    </lineage>
</organism>
<dbReference type="AlphaFoldDB" id="A0A819TH28"/>
<dbReference type="EMBL" id="CAJOAX010005669">
    <property type="protein sequence ID" value="CAF3956296.1"/>
    <property type="molecule type" value="Genomic_DNA"/>
</dbReference>
<evidence type="ECO:0000313" key="3">
    <source>
        <dbReference type="EMBL" id="CAF3956296.1"/>
    </source>
</evidence>
<dbReference type="PRINTS" id="PR00081">
    <property type="entry name" value="GDHRDH"/>
</dbReference>
<dbReference type="EMBL" id="CAJNOT010001789">
    <property type="protein sequence ID" value="CAF1248871.1"/>
    <property type="molecule type" value="Genomic_DNA"/>
</dbReference>
<evidence type="ECO:0000313" key="2">
    <source>
        <dbReference type="EMBL" id="CAF1440011.1"/>
    </source>
</evidence>
<dbReference type="EMBL" id="CAJOBE010005131">
    <property type="protein sequence ID" value="CAF3961786.1"/>
    <property type="molecule type" value="Genomic_DNA"/>
</dbReference>
<evidence type="ECO:0000313" key="6">
    <source>
        <dbReference type="Proteomes" id="UP000663836"/>
    </source>
</evidence>
<dbReference type="EMBL" id="CAJOBD010006948">
    <property type="protein sequence ID" value="CAF4074773.1"/>
    <property type="molecule type" value="Genomic_DNA"/>
</dbReference>
<evidence type="ECO:0000313" key="4">
    <source>
        <dbReference type="EMBL" id="CAF3961786.1"/>
    </source>
</evidence>
<dbReference type="Gene3D" id="3.40.50.720">
    <property type="entry name" value="NAD(P)-binding Rossmann-like Domain"/>
    <property type="match status" value="1"/>
</dbReference>
<evidence type="ECO:0008006" key="7">
    <source>
        <dbReference type="Google" id="ProtNLM"/>
    </source>
</evidence>
<proteinExistence type="predicted"/>
<dbReference type="EMBL" id="CAJNOU010004400">
    <property type="protein sequence ID" value="CAF1440011.1"/>
    <property type="molecule type" value="Genomic_DNA"/>
</dbReference>
<dbReference type="Proteomes" id="UP000663836">
    <property type="component" value="Unassembled WGS sequence"/>
</dbReference>
<evidence type="ECO:0000313" key="1">
    <source>
        <dbReference type="EMBL" id="CAF1248871.1"/>
    </source>
</evidence>
<dbReference type="InterPro" id="IPR002347">
    <property type="entry name" value="SDR_fam"/>
</dbReference>
<protein>
    <recommendedName>
        <fullName evidence="7">Dehydrogenase/reductase SDR family member 1</fullName>
    </recommendedName>
</protein>